<keyword evidence="1" id="KW-1133">Transmembrane helix</keyword>
<feature type="transmembrane region" description="Helical" evidence="1">
    <location>
        <begin position="26"/>
        <end position="49"/>
    </location>
</feature>
<sequence length="114" mass="12057">MTPQERYHRNWGRKAAARAPKASDLWISWGLPTAGLVIVCELLYFFLVAEQSGGTSVLGVLGAGACAAALSCLRMLQETVRGAEDEGGNRFVVISVVSAGVTALAVLVQLVLVR</sequence>
<dbReference type="Proteomes" id="UP000238312">
    <property type="component" value="Unassembled WGS sequence"/>
</dbReference>
<accession>A0A2T0MSE0</accession>
<reference evidence="2 3" key="1">
    <citation type="submission" date="2018-03" db="EMBL/GenBank/DDBJ databases">
        <title>Genomic Encyclopedia of Type Strains, Phase III (KMG-III): the genomes of soil and plant-associated and newly described type strains.</title>
        <authorList>
            <person name="Whitman W."/>
        </authorList>
    </citation>
    <scope>NUCLEOTIDE SEQUENCE [LARGE SCALE GENOMIC DNA]</scope>
    <source>
        <strain evidence="2 3">CGMCC 4.7104</strain>
    </source>
</reference>
<feature type="transmembrane region" description="Helical" evidence="1">
    <location>
        <begin position="56"/>
        <end position="76"/>
    </location>
</feature>
<keyword evidence="1" id="KW-0812">Transmembrane</keyword>
<gene>
    <name evidence="2" type="ORF">B0I32_115260</name>
</gene>
<comment type="caution">
    <text evidence="2">The sequence shown here is derived from an EMBL/GenBank/DDBJ whole genome shotgun (WGS) entry which is preliminary data.</text>
</comment>
<dbReference type="AlphaFoldDB" id="A0A2T0MSE0"/>
<dbReference type="RefSeq" id="WP_146178384.1">
    <property type="nucleotide sequence ID" value="NZ_PVNG01000015.1"/>
</dbReference>
<name>A0A2T0MSE0_9ACTN</name>
<evidence type="ECO:0000313" key="2">
    <source>
        <dbReference type="EMBL" id="PRX61406.1"/>
    </source>
</evidence>
<keyword evidence="1" id="KW-0472">Membrane</keyword>
<protein>
    <submittedName>
        <fullName evidence="2">Uncharacterized protein</fullName>
    </submittedName>
</protein>
<evidence type="ECO:0000313" key="3">
    <source>
        <dbReference type="Proteomes" id="UP000238312"/>
    </source>
</evidence>
<proteinExistence type="predicted"/>
<keyword evidence="3" id="KW-1185">Reference proteome</keyword>
<organism evidence="2 3">
    <name type="scientific">Nonomuraea fuscirosea</name>
    <dbReference type="NCBI Taxonomy" id="1291556"/>
    <lineage>
        <taxon>Bacteria</taxon>
        <taxon>Bacillati</taxon>
        <taxon>Actinomycetota</taxon>
        <taxon>Actinomycetes</taxon>
        <taxon>Streptosporangiales</taxon>
        <taxon>Streptosporangiaceae</taxon>
        <taxon>Nonomuraea</taxon>
    </lineage>
</organism>
<feature type="transmembrane region" description="Helical" evidence="1">
    <location>
        <begin position="91"/>
        <end position="113"/>
    </location>
</feature>
<dbReference type="EMBL" id="PVNG01000015">
    <property type="protein sequence ID" value="PRX61406.1"/>
    <property type="molecule type" value="Genomic_DNA"/>
</dbReference>
<evidence type="ECO:0000256" key="1">
    <source>
        <dbReference type="SAM" id="Phobius"/>
    </source>
</evidence>